<keyword evidence="2" id="KW-1185">Reference proteome</keyword>
<dbReference type="PANTHER" id="PTHR11012:SF58">
    <property type="entry name" value="CHK KINASE-LIKE DOMAIN-CONTAINING PROTEIN"/>
    <property type="match status" value="1"/>
</dbReference>
<dbReference type="InterPro" id="IPR015897">
    <property type="entry name" value="CHK_kinase-like"/>
</dbReference>
<reference evidence="3 4" key="1">
    <citation type="submission" date="2025-05" db="UniProtKB">
        <authorList>
            <consortium name="RefSeq"/>
        </authorList>
    </citation>
    <scope>IDENTIFICATION</scope>
    <source>
        <tissue evidence="3 4">Whole body</tissue>
    </source>
</reference>
<dbReference type="GeneID" id="107068741"/>
<dbReference type="PANTHER" id="PTHR11012">
    <property type="entry name" value="PROTEIN KINASE-LIKE DOMAIN-CONTAINING"/>
    <property type="match status" value="1"/>
</dbReference>
<dbReference type="Proteomes" id="UP000694924">
    <property type="component" value="Unplaced"/>
</dbReference>
<evidence type="ECO:0000259" key="1">
    <source>
        <dbReference type="SMART" id="SM00587"/>
    </source>
</evidence>
<sequence length="435" mass="49821">MSDYEDSDFCGEEEVIPNWEITREWLEGIFAEYYMHKVDIGELTTLSVRKPDATLLNENVLCDITYAKFELISPTGVSEMKIFIKRLPADLFNRFFVTEGQYDLREIKFYTEIVPDLKLLPPQGRRVRRIEGQTTPDDPLKLLTCYYAHYSPPERNDDSPKQTDADSLIPPESVLVLSDLDLKSVSFAEGLSFAQAKAALDSIAGIHGLSLCMKIRDDEPLPDRYPFLFQKTKATDSYQQMVERGFSQLANYLGCLTGLEPVLEALMALRPKTKDIIMNLLAPESPLATITHMDFWCKNVKFSYTPNIKCYILDWQMVAYSRPTNDVALLLVSSLPSELRRKYTESLLDAYWNSLNEWCFIYGLDITKELGYTREDLSKDYRKSQLLALLLCIGSIDIALEYPQTKQRLIDVLQDLHDDGILTEEIAITRTESEA</sequence>
<protein>
    <submittedName>
        <fullName evidence="3">Uncharacterized protein LOC107068741</fullName>
    </submittedName>
    <submittedName>
        <fullName evidence="4">Uncharacterized protein LOC107068744</fullName>
    </submittedName>
</protein>
<accession>A0ABM1IL49</accession>
<dbReference type="SUPFAM" id="SSF56112">
    <property type="entry name" value="Protein kinase-like (PK-like)"/>
    <property type="match status" value="1"/>
</dbReference>
<gene>
    <name evidence="3" type="primary">LOC107068741</name>
    <name evidence="4" type="synonym">LOC107068744</name>
</gene>
<dbReference type="InterPro" id="IPR011009">
    <property type="entry name" value="Kinase-like_dom_sf"/>
</dbReference>
<dbReference type="RefSeq" id="XP_015180938.1">
    <property type="nucleotide sequence ID" value="XM_015325452.1"/>
</dbReference>
<name>A0ABM1IL49_POLDO</name>
<dbReference type="GeneID" id="107068744"/>
<dbReference type="InterPro" id="IPR004119">
    <property type="entry name" value="EcKL"/>
</dbReference>
<proteinExistence type="predicted"/>
<dbReference type="SMART" id="SM00587">
    <property type="entry name" value="CHK"/>
    <property type="match status" value="1"/>
</dbReference>
<feature type="domain" description="CHK kinase-like" evidence="1">
    <location>
        <begin position="175"/>
        <end position="361"/>
    </location>
</feature>
<dbReference type="Pfam" id="PF02958">
    <property type="entry name" value="EcKL"/>
    <property type="match status" value="1"/>
</dbReference>
<evidence type="ECO:0000313" key="3">
    <source>
        <dbReference type="RefSeq" id="XP_015180936.1"/>
    </source>
</evidence>
<evidence type="ECO:0000313" key="4">
    <source>
        <dbReference type="RefSeq" id="XP_015180938.1"/>
    </source>
</evidence>
<organism evidence="2 3">
    <name type="scientific">Polistes dominula</name>
    <name type="common">European paper wasp</name>
    <name type="synonym">Vespa dominula</name>
    <dbReference type="NCBI Taxonomy" id="743375"/>
    <lineage>
        <taxon>Eukaryota</taxon>
        <taxon>Metazoa</taxon>
        <taxon>Ecdysozoa</taxon>
        <taxon>Arthropoda</taxon>
        <taxon>Hexapoda</taxon>
        <taxon>Insecta</taxon>
        <taxon>Pterygota</taxon>
        <taxon>Neoptera</taxon>
        <taxon>Endopterygota</taxon>
        <taxon>Hymenoptera</taxon>
        <taxon>Apocrita</taxon>
        <taxon>Aculeata</taxon>
        <taxon>Vespoidea</taxon>
        <taxon>Vespidae</taxon>
        <taxon>Polistinae</taxon>
        <taxon>Polistini</taxon>
        <taxon>Polistes</taxon>
    </lineage>
</organism>
<dbReference type="Gene3D" id="3.90.1200.10">
    <property type="match status" value="1"/>
</dbReference>
<evidence type="ECO:0000313" key="2">
    <source>
        <dbReference type="Proteomes" id="UP000694924"/>
    </source>
</evidence>
<dbReference type="RefSeq" id="XP_015180936.1">
    <property type="nucleotide sequence ID" value="XM_015325450.1"/>
</dbReference>